<dbReference type="GO" id="GO:0016491">
    <property type="term" value="F:oxidoreductase activity"/>
    <property type="evidence" value="ECO:0007669"/>
    <property type="project" value="UniProtKB-KW"/>
</dbReference>
<keyword evidence="1" id="KW-0520">NAD</keyword>
<dbReference type="OrthoDB" id="244102at2"/>
<dbReference type="KEGG" id="hcv:FTV88_1045"/>
<dbReference type="Gene3D" id="3.90.25.10">
    <property type="entry name" value="UDP-galactose 4-epimerase, domain 1"/>
    <property type="match status" value="1"/>
</dbReference>
<dbReference type="Gene3D" id="3.40.50.720">
    <property type="entry name" value="NAD(P)-binding Rossmann-like Domain"/>
    <property type="match status" value="1"/>
</dbReference>
<dbReference type="InterPro" id="IPR036291">
    <property type="entry name" value="NAD(P)-bd_dom_sf"/>
</dbReference>
<reference evidence="4" key="1">
    <citation type="submission" date="2019-11" db="EMBL/GenBank/DDBJ databases">
        <title>Genome sequence of Heliorestis convoluta strain HH, an alkaliphilic and minimalistic phototrophic bacterium from a soda lake in Egypt.</title>
        <authorList>
            <person name="Dewey E.D."/>
            <person name="Stokes L.M."/>
            <person name="Burchell B.M."/>
            <person name="Shaffer K.N."/>
            <person name="Huntington A.M."/>
            <person name="Baker J.M."/>
            <person name="Nadendla S."/>
            <person name="Giglio M.G."/>
            <person name="Touchman J.W."/>
            <person name="Blankenship R.E."/>
            <person name="Madigan M.T."/>
            <person name="Sattley W.M."/>
        </authorList>
    </citation>
    <scope>NUCLEOTIDE SEQUENCE [LARGE SCALE GENOMIC DNA]</scope>
    <source>
        <strain evidence="4">HH</strain>
    </source>
</reference>
<evidence type="ECO:0000256" key="1">
    <source>
        <dbReference type="ARBA" id="ARBA00023027"/>
    </source>
</evidence>
<evidence type="ECO:0000313" key="4">
    <source>
        <dbReference type="Proteomes" id="UP000366051"/>
    </source>
</evidence>
<dbReference type="EMBL" id="CP045875">
    <property type="protein sequence ID" value="QGG47197.1"/>
    <property type="molecule type" value="Genomic_DNA"/>
</dbReference>
<dbReference type="SUPFAM" id="SSF51735">
    <property type="entry name" value="NAD(P)-binding Rossmann-fold domains"/>
    <property type="match status" value="1"/>
</dbReference>
<keyword evidence="4" id="KW-1185">Reference proteome</keyword>
<evidence type="ECO:0000259" key="2">
    <source>
        <dbReference type="Pfam" id="PF16363"/>
    </source>
</evidence>
<proteinExistence type="predicted"/>
<dbReference type="RefSeq" id="WP_153724630.1">
    <property type="nucleotide sequence ID" value="NZ_CP045875.1"/>
</dbReference>
<gene>
    <name evidence="3" type="ORF">FTV88_1045</name>
</gene>
<dbReference type="Pfam" id="PF16363">
    <property type="entry name" value="GDP_Man_Dehyd"/>
    <property type="match status" value="1"/>
</dbReference>
<dbReference type="PRINTS" id="PR01713">
    <property type="entry name" value="NUCEPIMERASE"/>
</dbReference>
<dbReference type="EC" id="1.1.1.-" evidence="3"/>
<protein>
    <submittedName>
        <fullName evidence="3">NAD-dependent epimerase/dehydratase</fullName>
        <ecNumber evidence="3">1.1.1.-</ecNumber>
    </submittedName>
</protein>
<name>A0A5Q2MXF5_9FIRM</name>
<dbReference type="Proteomes" id="UP000366051">
    <property type="component" value="Chromosome"/>
</dbReference>
<keyword evidence="3" id="KW-0560">Oxidoreductase</keyword>
<dbReference type="AlphaFoldDB" id="A0A5Q2MXF5"/>
<evidence type="ECO:0000313" key="3">
    <source>
        <dbReference type="EMBL" id="QGG47197.1"/>
    </source>
</evidence>
<organism evidence="3 4">
    <name type="scientific">Heliorestis convoluta</name>
    <dbReference type="NCBI Taxonomy" id="356322"/>
    <lineage>
        <taxon>Bacteria</taxon>
        <taxon>Bacillati</taxon>
        <taxon>Bacillota</taxon>
        <taxon>Clostridia</taxon>
        <taxon>Eubacteriales</taxon>
        <taxon>Heliobacteriaceae</taxon>
        <taxon>Heliorestis</taxon>
    </lineage>
</organism>
<accession>A0A5Q2MXF5</accession>
<dbReference type="PANTHER" id="PTHR43574">
    <property type="entry name" value="EPIMERASE-RELATED"/>
    <property type="match status" value="1"/>
</dbReference>
<feature type="domain" description="NAD(P)-binding" evidence="2">
    <location>
        <begin position="6"/>
        <end position="309"/>
    </location>
</feature>
<dbReference type="InterPro" id="IPR016040">
    <property type="entry name" value="NAD(P)-bd_dom"/>
</dbReference>
<sequence length="326" mass="37256">MSVIVVTGAAGFIGSSVCHQLLDQDYQIIAIDNMNDYYDTRLKEWRLQKLKEHKKSKKNFTFYRCDIEDLESLTNICQKYKIDAIINEAARAGVRYSIENPHIYLTTNANGNLNLLEICKKHNINKYILASTSSLYAGQPMPFQECLPVNEPISPYAASKKAAEAMAYSYHHLFDLDVTILRYFTVYGPAGRPDMAPLRFIKWTLEGTPLTIYGDGSQTRDFTYVEDIARGTIKALKPMGFEVINLGNNHPDKISKLIELIEEKTGKKSIRQHKPFHKADMIATWANVEKANQLLGWKPEVSLEEGVERSVRWAKESWDWVRKVSV</sequence>